<protein>
    <submittedName>
        <fullName evidence="1">Uncharacterized protein</fullName>
    </submittedName>
</protein>
<evidence type="ECO:0000313" key="2">
    <source>
        <dbReference type="Proteomes" id="UP000730482"/>
    </source>
</evidence>
<proteinExistence type="predicted"/>
<organism evidence="1 2">
    <name type="scientific">Catenulispora pinistramenti</name>
    <dbReference type="NCBI Taxonomy" id="2705254"/>
    <lineage>
        <taxon>Bacteria</taxon>
        <taxon>Bacillati</taxon>
        <taxon>Actinomycetota</taxon>
        <taxon>Actinomycetes</taxon>
        <taxon>Catenulisporales</taxon>
        <taxon>Catenulisporaceae</taxon>
        <taxon>Catenulispora</taxon>
    </lineage>
</organism>
<dbReference type="Proteomes" id="UP000730482">
    <property type="component" value="Unassembled WGS sequence"/>
</dbReference>
<name>A0ABS5KUN8_9ACTN</name>
<keyword evidence="2" id="KW-1185">Reference proteome</keyword>
<dbReference type="SUPFAM" id="SSF143011">
    <property type="entry name" value="RelE-like"/>
    <property type="match status" value="1"/>
</dbReference>
<dbReference type="InterPro" id="IPR035093">
    <property type="entry name" value="RelE/ParE_toxin_dom_sf"/>
</dbReference>
<dbReference type="RefSeq" id="WP_212011375.1">
    <property type="nucleotide sequence ID" value="NZ_JAAFYZ010000081.1"/>
</dbReference>
<comment type="caution">
    <text evidence="1">The sequence shown here is derived from an EMBL/GenBank/DDBJ whole genome shotgun (WGS) entry which is preliminary data.</text>
</comment>
<accession>A0ABS5KUN8</accession>
<sequence>MTSAPYTVVFGEHAMTQVALLPDADIGHVVGHVAIGLGRDPHLIGDPWMSTDAQTWYTLDIGPTLRVAYVVDDKLEEVAILEVLVGHS</sequence>
<evidence type="ECO:0000313" key="1">
    <source>
        <dbReference type="EMBL" id="MBS2549763.1"/>
    </source>
</evidence>
<dbReference type="EMBL" id="JAAFYZ010000081">
    <property type="protein sequence ID" value="MBS2549763.1"/>
    <property type="molecule type" value="Genomic_DNA"/>
</dbReference>
<gene>
    <name evidence="1" type="ORF">KGQ19_23130</name>
</gene>
<reference evidence="1 2" key="1">
    <citation type="submission" date="2020-02" db="EMBL/GenBank/DDBJ databases">
        <title>Acidophilic actinobacteria isolated from forest soil.</title>
        <authorList>
            <person name="Golinska P."/>
        </authorList>
    </citation>
    <scope>NUCLEOTIDE SEQUENCE [LARGE SCALE GENOMIC DNA]</scope>
    <source>
        <strain evidence="1 2">NL8</strain>
    </source>
</reference>